<dbReference type="SMART" id="SM00740">
    <property type="entry name" value="PASTA"/>
    <property type="match status" value="3"/>
</dbReference>
<evidence type="ECO:0000313" key="4">
    <source>
        <dbReference type="EMBL" id="SMO94869.1"/>
    </source>
</evidence>
<reference evidence="4 5" key="1">
    <citation type="submission" date="2017-05" db="EMBL/GenBank/DDBJ databases">
        <authorList>
            <person name="Varghese N."/>
            <person name="Submissions S."/>
        </authorList>
    </citation>
    <scope>NUCLEOTIDE SEQUENCE [LARGE SCALE GENOMIC DNA]</scope>
    <source>
        <strain evidence="4 5">DSM 21985</strain>
    </source>
</reference>
<keyword evidence="2" id="KW-0472">Membrane</keyword>
<dbReference type="PROSITE" id="PS51178">
    <property type="entry name" value="PASTA"/>
    <property type="match status" value="3"/>
</dbReference>
<organism evidence="4 5">
    <name type="scientific">Gracilimonas mengyeensis</name>
    <dbReference type="NCBI Taxonomy" id="1302730"/>
    <lineage>
        <taxon>Bacteria</taxon>
        <taxon>Pseudomonadati</taxon>
        <taxon>Balneolota</taxon>
        <taxon>Balneolia</taxon>
        <taxon>Balneolales</taxon>
        <taxon>Balneolaceae</taxon>
        <taxon>Gracilimonas</taxon>
    </lineage>
</organism>
<evidence type="ECO:0000256" key="1">
    <source>
        <dbReference type="SAM" id="MobiDB-lite"/>
    </source>
</evidence>
<keyword evidence="5" id="KW-1185">Reference proteome</keyword>
<feature type="transmembrane region" description="Helical" evidence="2">
    <location>
        <begin position="12"/>
        <end position="29"/>
    </location>
</feature>
<sequence length="281" mass="31224">MFKKLLTSKYLYIGLLSVAVFGALVLLLADKVIMPAYTNYNEGITVPDVTRISLTEAESMLGKYGLRYEVTERRANAAYPADYVIDQSPASETIVKPNRKIYLTVNTQIKPKVEVPKVVELSLRNAELQLQNYGLTVGSKSYESSRFKNVVLRQSIPEGSIVDKGSVVDLVVSDGLGERIIEVPEIIGDRLPTAQQKLSEAGFRIGAIQFRPTRDVIPNTVLDYSPKEEQLREGETLDLIISERYEAIEQSEDGAVIIDSTDQQSQEQPADSVNNQPDINN</sequence>
<protein>
    <submittedName>
        <fullName evidence="4">PASTA domain, binds beta-lactams</fullName>
    </submittedName>
</protein>
<evidence type="ECO:0000259" key="3">
    <source>
        <dbReference type="PROSITE" id="PS51178"/>
    </source>
</evidence>
<gene>
    <name evidence="4" type="ORF">SAMN06265219_11841</name>
</gene>
<keyword evidence="2" id="KW-0812">Transmembrane</keyword>
<feature type="compositionally biased region" description="Polar residues" evidence="1">
    <location>
        <begin position="260"/>
        <end position="281"/>
    </location>
</feature>
<feature type="domain" description="PASTA" evidence="3">
    <location>
        <begin position="40"/>
        <end position="107"/>
    </location>
</feature>
<dbReference type="Gene3D" id="3.30.10.20">
    <property type="match status" value="3"/>
</dbReference>
<evidence type="ECO:0000256" key="2">
    <source>
        <dbReference type="SAM" id="Phobius"/>
    </source>
</evidence>
<dbReference type="CDD" id="cd06577">
    <property type="entry name" value="PASTA_pknB"/>
    <property type="match status" value="3"/>
</dbReference>
<dbReference type="SUPFAM" id="SSF54184">
    <property type="entry name" value="Penicillin-binding protein 2x (pbp-2x), c-terminal domain"/>
    <property type="match status" value="1"/>
</dbReference>
<proteinExistence type="predicted"/>
<dbReference type="InterPro" id="IPR005543">
    <property type="entry name" value="PASTA_dom"/>
</dbReference>
<dbReference type="OrthoDB" id="9803895at2"/>
<dbReference type="Proteomes" id="UP000317557">
    <property type="component" value="Unassembled WGS sequence"/>
</dbReference>
<accession>A0A521FFE9</accession>
<dbReference type="RefSeq" id="WP_142456044.1">
    <property type="nucleotide sequence ID" value="NZ_FXTP01000018.1"/>
</dbReference>
<feature type="domain" description="PASTA" evidence="3">
    <location>
        <begin position="177"/>
        <end position="243"/>
    </location>
</feature>
<dbReference type="Pfam" id="PF03793">
    <property type="entry name" value="PASTA"/>
    <property type="match status" value="3"/>
</dbReference>
<dbReference type="AlphaFoldDB" id="A0A521FFE9"/>
<keyword evidence="2" id="KW-1133">Transmembrane helix</keyword>
<dbReference type="EMBL" id="FXTP01000018">
    <property type="protein sequence ID" value="SMO94869.1"/>
    <property type="molecule type" value="Genomic_DNA"/>
</dbReference>
<name>A0A521FFE9_9BACT</name>
<feature type="domain" description="PASTA" evidence="3">
    <location>
        <begin position="109"/>
        <end position="174"/>
    </location>
</feature>
<evidence type="ECO:0000313" key="5">
    <source>
        <dbReference type="Proteomes" id="UP000317557"/>
    </source>
</evidence>
<feature type="region of interest" description="Disordered" evidence="1">
    <location>
        <begin position="252"/>
        <end position="281"/>
    </location>
</feature>